<protein>
    <submittedName>
        <fullName evidence="2">ARAD1C42438p</fullName>
    </submittedName>
</protein>
<reference evidence="2" key="1">
    <citation type="submission" date="2014-02" db="EMBL/GenBank/DDBJ databases">
        <authorList>
            <person name="Genoscope - CEA"/>
        </authorList>
    </citation>
    <scope>NUCLEOTIDE SEQUENCE</scope>
    <source>
        <strain evidence="2">LS3</strain>
    </source>
</reference>
<dbReference type="InterPro" id="IPR032710">
    <property type="entry name" value="NTF2-like_dom_sf"/>
</dbReference>
<dbReference type="PhylomeDB" id="A0A060T478"/>
<sequence>MSLIDLYKDFRARPRSDALTDTATVSYVSSGAVFAGIQHILEHYAKSEYEFSLEEEILCTHEAKSSVVLETRTRITFLRGPGPFVPTLSLNFVADEKVTVYLTHIVQFDDKNKISAIRLLWDQASVLKQLSVIGSRGNAWPITLGDAQTKTVELSLSGKGASTSPSPSNTSSTPNGKSSTPFKSWPNAINVFDVPPMDPVPVRPSSGNSESSAGPSSTYTPIARPPSRSLQDILEMTQDLSVSPRPETPSKTYSNGRPYRTSTVRSKRMSATAALFGLEDD</sequence>
<dbReference type="Gene3D" id="3.10.450.50">
    <property type="match status" value="1"/>
</dbReference>
<name>A0A060T478_BLAAD</name>
<reference evidence="2" key="2">
    <citation type="submission" date="2014-06" db="EMBL/GenBank/DDBJ databases">
        <title>The complete genome of Blastobotrys (Arxula) adeninivorans LS3 - a yeast of biotechnological interest.</title>
        <authorList>
            <person name="Kunze G."/>
            <person name="Gaillardin C."/>
            <person name="Czernicka M."/>
            <person name="Durrens P."/>
            <person name="Martin T."/>
            <person name="Boer E."/>
            <person name="Gabaldon T."/>
            <person name="Cruz J."/>
            <person name="Talla E."/>
            <person name="Marck C."/>
            <person name="Goffeau A."/>
            <person name="Barbe V."/>
            <person name="Baret P."/>
            <person name="Baronian K."/>
            <person name="Beier S."/>
            <person name="Bleykasten C."/>
            <person name="Bode R."/>
            <person name="Casaregola S."/>
            <person name="Despons L."/>
            <person name="Fairhead C."/>
            <person name="Giersberg M."/>
            <person name="Gierski P."/>
            <person name="Hahnel U."/>
            <person name="Hartmann A."/>
            <person name="Jankowska D."/>
            <person name="Jubin C."/>
            <person name="Jung P."/>
            <person name="Lafontaine I."/>
            <person name="Leh-Louis V."/>
            <person name="Lemaire M."/>
            <person name="Marcet-Houben M."/>
            <person name="Mascher M."/>
            <person name="Morel G."/>
            <person name="Richard G.-F."/>
            <person name="Riechen J."/>
            <person name="Sacerdot C."/>
            <person name="Sarkar A."/>
            <person name="Savel G."/>
            <person name="Schacherer J."/>
            <person name="Sherman D."/>
            <person name="Straub M.-L."/>
            <person name="Stein N."/>
            <person name="Thierry A."/>
            <person name="Trautwein-Schult A."/>
            <person name="Westhof E."/>
            <person name="Worch S."/>
            <person name="Dujon B."/>
            <person name="Souciet J.-L."/>
            <person name="Wincker P."/>
            <person name="Scholz U."/>
            <person name="Neuveglise N."/>
        </authorList>
    </citation>
    <scope>NUCLEOTIDE SEQUENCE</scope>
    <source>
        <strain evidence="2">LS3</strain>
    </source>
</reference>
<evidence type="ECO:0000313" key="2">
    <source>
        <dbReference type="EMBL" id="CDP35743.1"/>
    </source>
</evidence>
<dbReference type="AlphaFoldDB" id="A0A060T478"/>
<feature type="compositionally biased region" description="Low complexity" evidence="1">
    <location>
        <begin position="203"/>
        <end position="217"/>
    </location>
</feature>
<feature type="region of interest" description="Disordered" evidence="1">
    <location>
        <begin position="155"/>
        <end position="269"/>
    </location>
</feature>
<gene>
    <name evidence="2" type="ORF">GNLVRS02_ARAD1C42438g</name>
</gene>
<feature type="compositionally biased region" description="Low complexity" evidence="1">
    <location>
        <begin position="162"/>
        <end position="181"/>
    </location>
</feature>
<dbReference type="EMBL" id="HG937693">
    <property type="protein sequence ID" value="CDP35743.1"/>
    <property type="molecule type" value="Genomic_DNA"/>
</dbReference>
<evidence type="ECO:0000256" key="1">
    <source>
        <dbReference type="SAM" id="MobiDB-lite"/>
    </source>
</evidence>
<proteinExistence type="predicted"/>
<organism evidence="2">
    <name type="scientific">Blastobotrys adeninivorans</name>
    <name type="common">Yeast</name>
    <name type="synonym">Arxula adeninivorans</name>
    <dbReference type="NCBI Taxonomy" id="409370"/>
    <lineage>
        <taxon>Eukaryota</taxon>
        <taxon>Fungi</taxon>
        <taxon>Dikarya</taxon>
        <taxon>Ascomycota</taxon>
        <taxon>Saccharomycotina</taxon>
        <taxon>Dipodascomycetes</taxon>
        <taxon>Dipodascales</taxon>
        <taxon>Trichomonascaceae</taxon>
        <taxon>Blastobotrys</taxon>
    </lineage>
</organism>
<dbReference type="SUPFAM" id="SSF54427">
    <property type="entry name" value="NTF2-like"/>
    <property type="match status" value="1"/>
</dbReference>
<accession>A0A060T478</accession>
<feature type="compositionally biased region" description="Polar residues" evidence="1">
    <location>
        <begin position="249"/>
        <end position="264"/>
    </location>
</feature>